<evidence type="ECO:0000313" key="3">
    <source>
        <dbReference type="Proteomes" id="UP000232638"/>
    </source>
</evidence>
<dbReference type="AlphaFoldDB" id="A0A2K8UG08"/>
<keyword evidence="1" id="KW-0812">Transmembrane</keyword>
<evidence type="ECO:0000313" key="2">
    <source>
        <dbReference type="EMBL" id="AUB84490.1"/>
    </source>
</evidence>
<keyword evidence="1" id="KW-0472">Membrane</keyword>
<reference evidence="2 3" key="1">
    <citation type="submission" date="2017-03" db="EMBL/GenBank/DDBJ databases">
        <title>Complete genome sequence of Candidatus 'Thiodictyon syntrophicum' sp. nov. strain Cad16T, a photolithoautotroph purple sulfur bacterium isolated from an alpine meromictic lake.</title>
        <authorList>
            <person name="Luedin S.M."/>
            <person name="Pothier J.F."/>
            <person name="Danza F."/>
            <person name="Storelli N."/>
            <person name="Wittwer M."/>
            <person name="Tonolla M."/>
        </authorList>
    </citation>
    <scope>NUCLEOTIDE SEQUENCE [LARGE SCALE GENOMIC DNA]</scope>
    <source>
        <strain evidence="2 3">Cad16T</strain>
    </source>
</reference>
<sequence length="68" mass="7569">MGSVVELYEALASAPDERARARLIAAAFEHFRVEITAAIERDRNILLMWIITLMLAQVGVFAALVKLL</sequence>
<dbReference type="RefSeq" id="WP_100922141.1">
    <property type="nucleotide sequence ID" value="NZ_CP020370.1"/>
</dbReference>
<feature type="transmembrane region" description="Helical" evidence="1">
    <location>
        <begin position="45"/>
        <end position="65"/>
    </location>
</feature>
<evidence type="ECO:0000256" key="1">
    <source>
        <dbReference type="SAM" id="Phobius"/>
    </source>
</evidence>
<keyword evidence="1" id="KW-1133">Transmembrane helix</keyword>
<accession>A0A2K8UG08</accession>
<keyword evidence="3" id="KW-1185">Reference proteome</keyword>
<gene>
    <name evidence="2" type="ORF">THSYN_28520</name>
</gene>
<dbReference type="KEGG" id="tsy:THSYN_28520"/>
<name>A0A2K8UG08_9GAMM</name>
<protein>
    <submittedName>
        <fullName evidence="2">Uncharacterized protein</fullName>
    </submittedName>
</protein>
<dbReference type="EMBL" id="CP020370">
    <property type="protein sequence ID" value="AUB84490.1"/>
    <property type="molecule type" value="Genomic_DNA"/>
</dbReference>
<dbReference type="OrthoDB" id="5796679at2"/>
<proteinExistence type="predicted"/>
<dbReference type="Proteomes" id="UP000232638">
    <property type="component" value="Chromosome"/>
</dbReference>
<organism evidence="2 3">
    <name type="scientific">Candidatus Thiodictyon syntrophicum</name>
    <dbReference type="NCBI Taxonomy" id="1166950"/>
    <lineage>
        <taxon>Bacteria</taxon>
        <taxon>Pseudomonadati</taxon>
        <taxon>Pseudomonadota</taxon>
        <taxon>Gammaproteobacteria</taxon>
        <taxon>Chromatiales</taxon>
        <taxon>Chromatiaceae</taxon>
        <taxon>Thiodictyon</taxon>
    </lineage>
</organism>